<keyword evidence="5" id="KW-0997">Cell inner membrane</keyword>
<keyword evidence="9" id="KW-0472">Membrane</keyword>
<keyword evidence="4" id="KW-1003">Cell membrane</keyword>
<gene>
    <name evidence="13" type="ORF">ISP13_06760</name>
</gene>
<evidence type="ECO:0000256" key="7">
    <source>
        <dbReference type="ARBA" id="ARBA00022927"/>
    </source>
</evidence>
<keyword evidence="11" id="KW-0732">Signal</keyword>
<feature type="signal peptide" evidence="11">
    <location>
        <begin position="1"/>
        <end position="23"/>
    </location>
</feature>
<organism evidence="13 14">
    <name type="scientific">Dyella lipolytica</name>
    <dbReference type="NCBI Taxonomy" id="1867835"/>
    <lineage>
        <taxon>Bacteria</taxon>
        <taxon>Pseudomonadati</taxon>
        <taxon>Pseudomonadota</taxon>
        <taxon>Gammaproteobacteria</taxon>
        <taxon>Lysobacterales</taxon>
        <taxon>Rhodanobacteraceae</taxon>
        <taxon>Dyella</taxon>
    </lineage>
</organism>
<keyword evidence="3" id="KW-0813">Transport</keyword>
<evidence type="ECO:0000256" key="2">
    <source>
        <dbReference type="ARBA" id="ARBA00006555"/>
    </source>
</evidence>
<evidence type="ECO:0000313" key="14">
    <source>
        <dbReference type="Proteomes" id="UP001620405"/>
    </source>
</evidence>
<dbReference type="EMBL" id="JADIKG010000011">
    <property type="protein sequence ID" value="MFK2873231.1"/>
    <property type="molecule type" value="Genomic_DNA"/>
</dbReference>
<dbReference type="PROSITE" id="PS51257">
    <property type="entry name" value="PROKAR_LIPOPROTEIN"/>
    <property type="match status" value="1"/>
</dbReference>
<dbReference type="InterPro" id="IPR037682">
    <property type="entry name" value="TonB_C"/>
</dbReference>
<sequence>MFISALRAWGVPFCGVLLLAGCAAQIRNPMLGDKPWPKDEQGKYAEGATTVLVSLNYHGVATDACVEQSSGNADLDQEAIRRAGHYVYSPNRIEGWPISSSVRYPVEFSLTPKPVSTAKPTFSNKPPGCTLKPLPGVPDDEVAAQQVRVFVIAPDTDGHLPSGNETPAWPRDSQGDLAQEDQRGAVLIDTDGKVLEAAVIRAGEFAAFDIAAFRKLHSLSFSAGEPTHWEFVDIHFRAPGGGAISTKPGMGAWKPAPPMPPGGIRIARVPGKTLVSGAPWPRNSDGYYLQATVLVHAFVNTDGKVARAVMLRSSGLAVFDKDAVLAVNAKLQAASDQAHWQDIRVEFWPSPYPLSPEALTPAVRY</sequence>
<feature type="domain" description="TonB C-terminal" evidence="12">
    <location>
        <begin position="21"/>
        <end position="117"/>
    </location>
</feature>
<name>A0ABW8ITD3_9GAMM</name>
<evidence type="ECO:0000256" key="6">
    <source>
        <dbReference type="ARBA" id="ARBA00022692"/>
    </source>
</evidence>
<evidence type="ECO:0000259" key="12">
    <source>
        <dbReference type="PROSITE" id="PS52015"/>
    </source>
</evidence>
<dbReference type="RefSeq" id="WP_284397936.1">
    <property type="nucleotide sequence ID" value="NZ_BSNQ01000003.1"/>
</dbReference>
<evidence type="ECO:0000256" key="8">
    <source>
        <dbReference type="ARBA" id="ARBA00022989"/>
    </source>
</evidence>
<feature type="chain" id="PRO_5045577702" evidence="11">
    <location>
        <begin position="24"/>
        <end position="365"/>
    </location>
</feature>
<dbReference type="SUPFAM" id="SSF74653">
    <property type="entry name" value="TolA/TonB C-terminal domain"/>
    <property type="match status" value="2"/>
</dbReference>
<reference evidence="13 14" key="1">
    <citation type="submission" date="2020-10" db="EMBL/GenBank/DDBJ databases">
        <title>Phylogeny of dyella-like bacteria.</title>
        <authorList>
            <person name="Fu J."/>
        </authorList>
    </citation>
    <scope>NUCLEOTIDE SEQUENCE [LARGE SCALE GENOMIC DNA]</scope>
    <source>
        <strain evidence="13 14">DHOB07</strain>
    </source>
</reference>
<comment type="similarity">
    <text evidence="2">Belongs to the TonB family.</text>
</comment>
<evidence type="ECO:0000256" key="4">
    <source>
        <dbReference type="ARBA" id="ARBA00022475"/>
    </source>
</evidence>
<dbReference type="InterPro" id="IPR051045">
    <property type="entry name" value="TonB-dependent_transducer"/>
</dbReference>
<evidence type="ECO:0000256" key="1">
    <source>
        <dbReference type="ARBA" id="ARBA00004383"/>
    </source>
</evidence>
<protein>
    <submittedName>
        <fullName evidence="13">Energy transducer TonB</fullName>
    </submittedName>
</protein>
<keyword evidence="8" id="KW-1133">Transmembrane helix</keyword>
<dbReference type="PROSITE" id="PS52015">
    <property type="entry name" value="TONB_CTD"/>
    <property type="match status" value="1"/>
</dbReference>
<evidence type="ECO:0000256" key="9">
    <source>
        <dbReference type="ARBA" id="ARBA00023136"/>
    </source>
</evidence>
<evidence type="ECO:0000256" key="11">
    <source>
        <dbReference type="SAM" id="SignalP"/>
    </source>
</evidence>
<keyword evidence="14" id="KW-1185">Reference proteome</keyword>
<keyword evidence="7" id="KW-0653">Protein transport</keyword>
<comment type="caution">
    <text evidence="13">The sequence shown here is derived from an EMBL/GenBank/DDBJ whole genome shotgun (WGS) entry which is preliminary data.</text>
</comment>
<proteinExistence type="inferred from homology"/>
<feature type="region of interest" description="Disordered" evidence="10">
    <location>
        <begin position="155"/>
        <end position="175"/>
    </location>
</feature>
<accession>A0ABW8ITD3</accession>
<dbReference type="Gene3D" id="3.30.1150.10">
    <property type="match status" value="2"/>
</dbReference>
<dbReference type="Proteomes" id="UP001620405">
    <property type="component" value="Unassembled WGS sequence"/>
</dbReference>
<dbReference type="InterPro" id="IPR006260">
    <property type="entry name" value="TonB/TolA_C"/>
</dbReference>
<dbReference type="PANTHER" id="PTHR33446:SF2">
    <property type="entry name" value="PROTEIN TONB"/>
    <property type="match status" value="1"/>
</dbReference>
<dbReference type="Pfam" id="PF03544">
    <property type="entry name" value="TonB_C"/>
    <property type="match status" value="1"/>
</dbReference>
<evidence type="ECO:0000256" key="3">
    <source>
        <dbReference type="ARBA" id="ARBA00022448"/>
    </source>
</evidence>
<evidence type="ECO:0000256" key="5">
    <source>
        <dbReference type="ARBA" id="ARBA00022519"/>
    </source>
</evidence>
<comment type="subcellular location">
    <subcellularLocation>
        <location evidence="1">Cell inner membrane</location>
        <topology evidence="1">Single-pass membrane protein</topology>
        <orientation evidence="1">Periplasmic side</orientation>
    </subcellularLocation>
</comment>
<evidence type="ECO:0000313" key="13">
    <source>
        <dbReference type="EMBL" id="MFK2873231.1"/>
    </source>
</evidence>
<evidence type="ECO:0000256" key="10">
    <source>
        <dbReference type="SAM" id="MobiDB-lite"/>
    </source>
</evidence>
<dbReference type="PANTHER" id="PTHR33446">
    <property type="entry name" value="PROTEIN TONB-RELATED"/>
    <property type="match status" value="1"/>
</dbReference>
<dbReference type="NCBIfam" id="TIGR01352">
    <property type="entry name" value="tonB_Cterm"/>
    <property type="match status" value="1"/>
</dbReference>
<keyword evidence="6" id="KW-0812">Transmembrane</keyword>